<dbReference type="AlphaFoldDB" id="A0A2A6CVS1"/>
<dbReference type="EnsemblMetazoa" id="PPA44164.1">
    <property type="protein sequence ID" value="PPA44164.1"/>
    <property type="gene ID" value="WBGene00282533"/>
</dbReference>
<reference evidence="2" key="1">
    <citation type="journal article" date="2008" name="Nat. Genet.">
        <title>The Pristionchus pacificus genome provides a unique perspective on nematode lifestyle and parasitism.</title>
        <authorList>
            <person name="Dieterich C."/>
            <person name="Clifton S.W."/>
            <person name="Schuster L.N."/>
            <person name="Chinwalla A."/>
            <person name="Delehaunty K."/>
            <person name="Dinkelacker I."/>
            <person name="Fulton L."/>
            <person name="Fulton R."/>
            <person name="Godfrey J."/>
            <person name="Minx P."/>
            <person name="Mitreva M."/>
            <person name="Roeseler W."/>
            <person name="Tian H."/>
            <person name="Witte H."/>
            <person name="Yang S.P."/>
            <person name="Wilson R.K."/>
            <person name="Sommer R.J."/>
        </authorList>
    </citation>
    <scope>NUCLEOTIDE SEQUENCE [LARGE SCALE GENOMIC DNA]</scope>
    <source>
        <strain evidence="2">PS312</strain>
    </source>
</reference>
<keyword evidence="2" id="KW-1185">Reference proteome</keyword>
<evidence type="ECO:0000313" key="2">
    <source>
        <dbReference type="Proteomes" id="UP000005239"/>
    </source>
</evidence>
<sequence>MPSTMLSSSRVACATFCRGTRGVLGRALLVGVAAAAATSRRHGKRVEWREGGGGNSLTVDRAAGQDALPIEDLRRRNNAAGRRHLDVNY</sequence>
<gene>
    <name evidence="1" type="primary">WBGene00282533</name>
</gene>
<protein>
    <submittedName>
        <fullName evidence="1">Uncharacterized protein</fullName>
    </submittedName>
</protein>
<dbReference type="Proteomes" id="UP000005239">
    <property type="component" value="Unassembled WGS sequence"/>
</dbReference>
<proteinExistence type="predicted"/>
<name>A0A2A6CVS1_PRIPA</name>
<organism evidence="1 2">
    <name type="scientific">Pristionchus pacificus</name>
    <name type="common">Parasitic nematode worm</name>
    <dbReference type="NCBI Taxonomy" id="54126"/>
    <lineage>
        <taxon>Eukaryota</taxon>
        <taxon>Metazoa</taxon>
        <taxon>Ecdysozoa</taxon>
        <taxon>Nematoda</taxon>
        <taxon>Chromadorea</taxon>
        <taxon>Rhabditida</taxon>
        <taxon>Rhabditina</taxon>
        <taxon>Diplogasteromorpha</taxon>
        <taxon>Diplogasteroidea</taxon>
        <taxon>Neodiplogasteridae</taxon>
        <taxon>Pristionchus</taxon>
    </lineage>
</organism>
<accession>A0A8R1V1I1</accession>
<accession>A0A2A6CVS1</accession>
<reference evidence="1" key="2">
    <citation type="submission" date="2022-06" db="UniProtKB">
        <authorList>
            <consortium name="EnsemblMetazoa"/>
        </authorList>
    </citation>
    <scope>IDENTIFICATION</scope>
    <source>
        <strain evidence="1">PS312</strain>
    </source>
</reference>
<evidence type="ECO:0000313" key="1">
    <source>
        <dbReference type="EnsemblMetazoa" id="PPA44164.1"/>
    </source>
</evidence>